<dbReference type="GO" id="GO:0043565">
    <property type="term" value="F:sequence-specific DNA binding"/>
    <property type="evidence" value="ECO:0007669"/>
    <property type="project" value="InterPro"/>
</dbReference>
<proteinExistence type="predicted"/>
<dbReference type="Gene3D" id="1.10.10.60">
    <property type="entry name" value="Homeodomain-like"/>
    <property type="match status" value="1"/>
</dbReference>
<evidence type="ECO:0000256" key="1">
    <source>
        <dbReference type="ARBA" id="ARBA00023015"/>
    </source>
</evidence>
<dbReference type="RefSeq" id="WP_081158384.1">
    <property type="nucleotide sequence ID" value="NZ_LWBP01000001.1"/>
</dbReference>
<dbReference type="SUPFAM" id="SSF46689">
    <property type="entry name" value="Homeodomain-like"/>
    <property type="match status" value="1"/>
</dbReference>
<evidence type="ECO:0000259" key="4">
    <source>
        <dbReference type="PROSITE" id="PS01124"/>
    </source>
</evidence>
<dbReference type="PANTHER" id="PTHR43280">
    <property type="entry name" value="ARAC-FAMILY TRANSCRIPTIONAL REGULATOR"/>
    <property type="match status" value="1"/>
</dbReference>
<dbReference type="OrthoDB" id="9779074at2"/>
<evidence type="ECO:0000256" key="3">
    <source>
        <dbReference type="ARBA" id="ARBA00023163"/>
    </source>
</evidence>
<evidence type="ECO:0000313" key="5">
    <source>
        <dbReference type="EMBL" id="OQP68245.1"/>
    </source>
</evidence>
<protein>
    <recommendedName>
        <fullName evidence="4">HTH araC/xylS-type domain-containing protein</fullName>
    </recommendedName>
</protein>
<dbReference type="EMBL" id="LWBP01000001">
    <property type="protein sequence ID" value="OQP68245.1"/>
    <property type="molecule type" value="Genomic_DNA"/>
</dbReference>
<dbReference type="STRING" id="550983.A4R26_00075"/>
<dbReference type="PROSITE" id="PS01124">
    <property type="entry name" value="HTH_ARAC_FAMILY_2"/>
    <property type="match status" value="1"/>
</dbReference>
<name>A0A1V9GC48_9BACT</name>
<comment type="caution">
    <text evidence="5">The sequence shown here is derived from an EMBL/GenBank/DDBJ whole genome shotgun (WGS) entry which is preliminary data.</text>
</comment>
<evidence type="ECO:0000256" key="2">
    <source>
        <dbReference type="ARBA" id="ARBA00023125"/>
    </source>
</evidence>
<organism evidence="5 6">
    <name type="scientific">Niastella populi</name>
    <dbReference type="NCBI Taxonomy" id="550983"/>
    <lineage>
        <taxon>Bacteria</taxon>
        <taxon>Pseudomonadati</taxon>
        <taxon>Bacteroidota</taxon>
        <taxon>Chitinophagia</taxon>
        <taxon>Chitinophagales</taxon>
        <taxon>Chitinophagaceae</taxon>
        <taxon>Niastella</taxon>
    </lineage>
</organism>
<gene>
    <name evidence="5" type="ORF">A4R26_00075</name>
</gene>
<evidence type="ECO:0000313" key="6">
    <source>
        <dbReference type="Proteomes" id="UP000192276"/>
    </source>
</evidence>
<dbReference type="Proteomes" id="UP000192276">
    <property type="component" value="Unassembled WGS sequence"/>
</dbReference>
<dbReference type="PANTHER" id="PTHR43280:SF2">
    <property type="entry name" value="HTH-TYPE TRANSCRIPTIONAL REGULATOR EXSA"/>
    <property type="match status" value="1"/>
</dbReference>
<dbReference type="AlphaFoldDB" id="A0A1V9GC48"/>
<sequence>MFNNDQKSCSVYVLLAIESLKKNIDDNPFQFRTAAELLNNVSTANRNSVEKAFKDVFGTGIKEYQVRKRLEASKKFLQNGMTKKLIASKCFYSSQTAYCRAFKREFNVSPTEWQKMEILTKRQDPCKNE</sequence>
<feature type="domain" description="HTH araC/xylS-type" evidence="4">
    <location>
        <begin position="18"/>
        <end position="116"/>
    </location>
</feature>
<accession>A0A1V9GC48</accession>
<dbReference type="InterPro" id="IPR009057">
    <property type="entry name" value="Homeodomain-like_sf"/>
</dbReference>
<reference evidence="6" key="1">
    <citation type="submission" date="2016-04" db="EMBL/GenBank/DDBJ databases">
        <authorList>
            <person name="Chen L."/>
            <person name="Zhuang W."/>
            <person name="Wang G."/>
        </authorList>
    </citation>
    <scope>NUCLEOTIDE SEQUENCE [LARGE SCALE GENOMIC DNA]</scope>
    <source>
        <strain evidence="6">208</strain>
    </source>
</reference>
<keyword evidence="2" id="KW-0238">DNA-binding</keyword>
<dbReference type="GO" id="GO:0003700">
    <property type="term" value="F:DNA-binding transcription factor activity"/>
    <property type="evidence" value="ECO:0007669"/>
    <property type="project" value="InterPro"/>
</dbReference>
<dbReference type="Pfam" id="PF12833">
    <property type="entry name" value="HTH_18"/>
    <property type="match status" value="1"/>
</dbReference>
<dbReference type="InterPro" id="IPR018060">
    <property type="entry name" value="HTH_AraC"/>
</dbReference>
<keyword evidence="1" id="KW-0805">Transcription regulation</keyword>
<keyword evidence="6" id="KW-1185">Reference proteome</keyword>
<keyword evidence="3" id="KW-0804">Transcription</keyword>
<dbReference type="SMART" id="SM00342">
    <property type="entry name" value="HTH_ARAC"/>
    <property type="match status" value="1"/>
</dbReference>